<sequence>MQEMFYFRDVQSKIVYSSREEFFATYNPQQKWSLPDSIIYNIAKNPKNAKIYQKLIQSSKYFFVKNPIIVAERLCIRKDHAILNKYLNMPCVTSKFWITDKFENASKMLDLKSTPILISSFIPQLYRNDAAYLYLRGQIISYNQFMFISSNAQHIVLNETVVKDDDGSVVPLEKLVAILSKAKDIEFYDSIPSTITENTVTELLKLPHFSTIDKFEFHNIPETFDIETLFNYIKTNKYTNFVFWFGGSISEGYKNRIEAIMDEILETKDHEYKLPYFRGNEINEEKWMKVYSLYVKQKNNNL</sequence>
<keyword evidence="1" id="KW-1185">Reference proteome</keyword>
<dbReference type="AlphaFoldDB" id="A0A914XZI0"/>
<dbReference type="WBParaSite" id="PSU_v2.g11059.t1">
    <property type="protein sequence ID" value="PSU_v2.g11059.t1"/>
    <property type="gene ID" value="PSU_v2.g11059"/>
</dbReference>
<dbReference type="Proteomes" id="UP000887577">
    <property type="component" value="Unplaced"/>
</dbReference>
<evidence type="ECO:0000313" key="2">
    <source>
        <dbReference type="WBParaSite" id="PSU_v2.g11059.t1"/>
    </source>
</evidence>
<protein>
    <submittedName>
        <fullName evidence="2">Uncharacterized protein</fullName>
    </submittedName>
</protein>
<organism evidence="1 2">
    <name type="scientific">Panagrolaimus superbus</name>
    <dbReference type="NCBI Taxonomy" id="310955"/>
    <lineage>
        <taxon>Eukaryota</taxon>
        <taxon>Metazoa</taxon>
        <taxon>Ecdysozoa</taxon>
        <taxon>Nematoda</taxon>
        <taxon>Chromadorea</taxon>
        <taxon>Rhabditida</taxon>
        <taxon>Tylenchina</taxon>
        <taxon>Panagrolaimomorpha</taxon>
        <taxon>Panagrolaimoidea</taxon>
        <taxon>Panagrolaimidae</taxon>
        <taxon>Panagrolaimus</taxon>
    </lineage>
</organism>
<evidence type="ECO:0000313" key="1">
    <source>
        <dbReference type="Proteomes" id="UP000887577"/>
    </source>
</evidence>
<accession>A0A914XZI0</accession>
<name>A0A914XZI0_9BILA</name>
<proteinExistence type="predicted"/>
<reference evidence="2" key="1">
    <citation type="submission" date="2022-11" db="UniProtKB">
        <authorList>
            <consortium name="WormBaseParasite"/>
        </authorList>
    </citation>
    <scope>IDENTIFICATION</scope>
</reference>